<dbReference type="PANTHER" id="PTHR36111:SF2">
    <property type="entry name" value="INNER MEMBRANE PROTEIN"/>
    <property type="match status" value="1"/>
</dbReference>
<dbReference type="AlphaFoldDB" id="A0A0J9BW46"/>
<comment type="caution">
    <text evidence="2">The sequence shown here is derived from an EMBL/GenBank/DDBJ whole genome shotgun (WGS) entry which is preliminary data.</text>
</comment>
<feature type="transmembrane region" description="Helical" evidence="1">
    <location>
        <begin position="197"/>
        <end position="217"/>
    </location>
</feature>
<dbReference type="EMBL" id="ADLK01000029">
    <property type="protein sequence ID" value="KMW16449.1"/>
    <property type="molecule type" value="Genomic_DNA"/>
</dbReference>
<evidence type="ECO:0000313" key="3">
    <source>
        <dbReference type="Proteomes" id="UP000037392"/>
    </source>
</evidence>
<feature type="transmembrane region" description="Helical" evidence="1">
    <location>
        <begin position="223"/>
        <end position="240"/>
    </location>
</feature>
<sequence length="241" mass="25055">MMAGLGTIVNVGAILAGCLVGMLLKGGLPKRLQDTISSAVGLCVVFVGVTGAIQGLMTISGDGFETRDTLVTVVCMVAGAAFGEWINIEYKLEQLGEWCRSRIPGGQKSGTFTEAFVSSSLLFCVGAMAIVGSLEDGLNHNYSTLFTKAVMDGVLSIVFTAALGIGTAFSVFPVGIYQGSMTALAGLVKPYLTELMIVRMSCIGSILIFGLGLNLVLGSKIKIGNLLPAVFLPLLVCLLGF</sequence>
<keyword evidence="1" id="KW-1133">Transmembrane helix</keyword>
<feature type="transmembrane region" description="Helical" evidence="1">
    <location>
        <begin position="36"/>
        <end position="57"/>
    </location>
</feature>
<feature type="transmembrane region" description="Helical" evidence="1">
    <location>
        <begin position="111"/>
        <end position="134"/>
    </location>
</feature>
<proteinExistence type="predicted"/>
<name>A0A0J9BW46_9FIRM</name>
<dbReference type="Proteomes" id="UP000037392">
    <property type="component" value="Unassembled WGS sequence"/>
</dbReference>
<keyword evidence="1" id="KW-0812">Transmembrane</keyword>
<feature type="transmembrane region" description="Helical" evidence="1">
    <location>
        <begin position="6"/>
        <end position="24"/>
    </location>
</feature>
<dbReference type="Pfam" id="PF04474">
    <property type="entry name" value="DUF554"/>
    <property type="match status" value="1"/>
</dbReference>
<dbReference type="PANTHER" id="PTHR36111">
    <property type="entry name" value="INNER MEMBRANE PROTEIN-RELATED"/>
    <property type="match status" value="1"/>
</dbReference>
<evidence type="ECO:0000313" key="2">
    <source>
        <dbReference type="EMBL" id="KMW16449.1"/>
    </source>
</evidence>
<keyword evidence="1" id="KW-0472">Membrane</keyword>
<reference evidence="2 3" key="1">
    <citation type="submission" date="2011-04" db="EMBL/GenBank/DDBJ databases">
        <title>The Genome Sequence of Clostridium citroniae WAL-19142.</title>
        <authorList>
            <consortium name="The Broad Institute Genome Sequencing Platform"/>
            <person name="Earl A."/>
            <person name="Ward D."/>
            <person name="Feldgarden M."/>
            <person name="Gevers D."/>
            <person name="Warren Y.A."/>
            <person name="Tyrrell K.L."/>
            <person name="Citron D.M."/>
            <person name="Goldstein E.J."/>
            <person name="Daigneault M."/>
            <person name="Allen-Vercoe E."/>
            <person name="Young S.K."/>
            <person name="Zeng Q."/>
            <person name="Gargeya S."/>
            <person name="Fitzgerald M."/>
            <person name="Haas B."/>
            <person name="Abouelleil A."/>
            <person name="Alvarado L."/>
            <person name="Arachchi H.M."/>
            <person name="Berlin A."/>
            <person name="Brown A."/>
            <person name="Chapman S.B."/>
            <person name="Chen Z."/>
            <person name="Dunbar C."/>
            <person name="Freedman E."/>
            <person name="Gearin G."/>
            <person name="Gellesch M."/>
            <person name="Goldberg J."/>
            <person name="Griggs A."/>
            <person name="Gujja S."/>
            <person name="Heilman E.R."/>
            <person name="Heiman D."/>
            <person name="Howarth C."/>
            <person name="Larson L."/>
            <person name="Lui A."/>
            <person name="MacDonald P.J."/>
            <person name="Mehta T."/>
            <person name="Montmayeur A."/>
            <person name="Murphy C."/>
            <person name="Neiman D."/>
            <person name="Pearson M."/>
            <person name="Priest M."/>
            <person name="Roberts A."/>
            <person name="Saif S."/>
            <person name="Shea T."/>
            <person name="Shenoy N."/>
            <person name="Sisk P."/>
            <person name="Stolte C."/>
            <person name="Sykes S."/>
            <person name="White J."/>
            <person name="Yandava C."/>
            <person name="Wortman J."/>
            <person name="Nusbaum C."/>
            <person name="Birren B."/>
        </authorList>
    </citation>
    <scope>NUCLEOTIDE SEQUENCE [LARGE SCALE GENOMIC DNA]</scope>
    <source>
        <strain evidence="2 3">WAL-19142</strain>
    </source>
</reference>
<evidence type="ECO:0000256" key="1">
    <source>
        <dbReference type="SAM" id="Phobius"/>
    </source>
</evidence>
<feature type="transmembrane region" description="Helical" evidence="1">
    <location>
        <begin position="154"/>
        <end position="176"/>
    </location>
</feature>
<protein>
    <recommendedName>
        <fullName evidence="4">DUF554 domain-containing protein</fullName>
    </recommendedName>
</protein>
<accession>A0A0J9BW46</accession>
<evidence type="ECO:0008006" key="4">
    <source>
        <dbReference type="Google" id="ProtNLM"/>
    </source>
</evidence>
<gene>
    <name evidence="2" type="ORF">HMPREF9470_03949</name>
</gene>
<dbReference type="PATRIC" id="fig|742734.4.peg.4234"/>
<dbReference type="InterPro" id="IPR007563">
    <property type="entry name" value="DUF554"/>
</dbReference>
<organism evidence="2 3">
    <name type="scientific">[Clostridium] citroniae WAL-19142</name>
    <dbReference type="NCBI Taxonomy" id="742734"/>
    <lineage>
        <taxon>Bacteria</taxon>
        <taxon>Bacillati</taxon>
        <taxon>Bacillota</taxon>
        <taxon>Clostridia</taxon>
        <taxon>Lachnospirales</taxon>
        <taxon>Lachnospiraceae</taxon>
        <taxon>Enterocloster</taxon>
    </lineage>
</organism>